<evidence type="ECO:0000313" key="4">
    <source>
        <dbReference type="EnsemblPlants" id="KQJ94104"/>
    </source>
</evidence>
<evidence type="ECO:0000313" key="5">
    <source>
        <dbReference type="Proteomes" id="UP000008810"/>
    </source>
</evidence>
<dbReference type="PANTHER" id="PTHR46934">
    <property type="entry name" value="MYB_DNA-BIND_3 DOMAIN-CONTAINING PROTEIN-RELATED"/>
    <property type="match status" value="1"/>
</dbReference>
<sequence>MYCVVERQKASWNAKLEKNLVELLHEHNNSYHRGQNGWSRESWNTMASLFQKRHKHLNFSKSQLQDKEKDLKRDQKMIKAARMQSGVGWDDKKCRFLAGPHLWEICPLIKRYKNKAFPLYDLLDELHARQTADGKLSFTSTSEPSMEDEEETERGVQRRVQVDHDERRAQVEHEQVGDARVAADTTRNLIVAKGNKPKNRFVDTKEKEATKEDGNEFSITRCMAELRTLQEITPDEKLMASELFRIADNREMFVNLVADKDGTALLWIRRHIAKIA</sequence>
<accession>A0A0Q3J7K3</accession>
<dbReference type="PANTHER" id="PTHR46934:SF11">
    <property type="entry name" value="MYB_SANT-LIKE DOMAIN-CONTAINING PROTEIN"/>
    <property type="match status" value="1"/>
</dbReference>
<dbReference type="EnsemblPlants" id="KQJ94104">
    <property type="protein sequence ID" value="KQJ94104"/>
    <property type="gene ID" value="BRADI_3g08520v3"/>
</dbReference>
<evidence type="ECO:0000313" key="3">
    <source>
        <dbReference type="EMBL" id="KQJ94104.1"/>
    </source>
</evidence>
<gene>
    <name evidence="3" type="ORF">BRADI_3g08520v3</name>
</gene>
<dbReference type="EMBL" id="CM000882">
    <property type="protein sequence ID" value="KQJ94104.1"/>
    <property type="molecule type" value="Genomic_DNA"/>
</dbReference>
<dbReference type="AlphaFoldDB" id="A0A0Q3J7K3"/>
<keyword evidence="5" id="KW-1185">Reference proteome</keyword>
<feature type="domain" description="Myb/SANT-like" evidence="2">
    <location>
        <begin position="11"/>
        <end position="104"/>
    </location>
</feature>
<evidence type="ECO:0000256" key="1">
    <source>
        <dbReference type="SAM" id="MobiDB-lite"/>
    </source>
</evidence>
<dbReference type="InterPro" id="IPR024752">
    <property type="entry name" value="Myb/SANT-like_dom"/>
</dbReference>
<dbReference type="InParanoid" id="A0A0Q3J7K3"/>
<name>A0A0Q3J7K3_BRADI</name>
<protein>
    <recommendedName>
        <fullName evidence="2">Myb/SANT-like domain-containing protein</fullName>
    </recommendedName>
</protein>
<feature type="region of interest" description="Disordered" evidence="1">
    <location>
        <begin position="134"/>
        <end position="159"/>
    </location>
</feature>
<evidence type="ECO:0000259" key="2">
    <source>
        <dbReference type="Pfam" id="PF12776"/>
    </source>
</evidence>
<dbReference type="OrthoDB" id="681374at2759"/>
<proteinExistence type="predicted"/>
<organism evidence="3">
    <name type="scientific">Brachypodium distachyon</name>
    <name type="common">Purple false brome</name>
    <name type="synonym">Trachynia distachya</name>
    <dbReference type="NCBI Taxonomy" id="15368"/>
    <lineage>
        <taxon>Eukaryota</taxon>
        <taxon>Viridiplantae</taxon>
        <taxon>Streptophyta</taxon>
        <taxon>Embryophyta</taxon>
        <taxon>Tracheophyta</taxon>
        <taxon>Spermatophyta</taxon>
        <taxon>Magnoliopsida</taxon>
        <taxon>Liliopsida</taxon>
        <taxon>Poales</taxon>
        <taxon>Poaceae</taxon>
        <taxon>BOP clade</taxon>
        <taxon>Pooideae</taxon>
        <taxon>Stipodae</taxon>
        <taxon>Brachypodieae</taxon>
        <taxon>Brachypodium</taxon>
    </lineage>
</organism>
<dbReference type="Proteomes" id="UP000008810">
    <property type="component" value="Chromosome 3"/>
</dbReference>
<reference evidence="4" key="3">
    <citation type="submission" date="2018-08" db="UniProtKB">
        <authorList>
            <consortium name="EnsemblPlants"/>
        </authorList>
    </citation>
    <scope>IDENTIFICATION</scope>
    <source>
        <strain evidence="4">cv. Bd21</strain>
    </source>
</reference>
<dbReference type="Pfam" id="PF12776">
    <property type="entry name" value="Myb_DNA-bind_3"/>
    <property type="match status" value="1"/>
</dbReference>
<reference evidence="3" key="2">
    <citation type="submission" date="2017-06" db="EMBL/GenBank/DDBJ databases">
        <title>WGS assembly of Brachypodium distachyon.</title>
        <authorList>
            <consortium name="The International Brachypodium Initiative"/>
            <person name="Lucas S."/>
            <person name="Harmon-Smith M."/>
            <person name="Lail K."/>
            <person name="Tice H."/>
            <person name="Grimwood J."/>
            <person name="Bruce D."/>
            <person name="Barry K."/>
            <person name="Shu S."/>
            <person name="Lindquist E."/>
            <person name="Wang M."/>
            <person name="Pitluck S."/>
            <person name="Vogel J.P."/>
            <person name="Garvin D.F."/>
            <person name="Mockler T.C."/>
            <person name="Schmutz J."/>
            <person name="Rokhsar D."/>
            <person name="Bevan M.W."/>
        </authorList>
    </citation>
    <scope>NUCLEOTIDE SEQUENCE</scope>
    <source>
        <strain evidence="3">Bd21</strain>
    </source>
</reference>
<dbReference type="Gramene" id="KQJ94104">
    <property type="protein sequence ID" value="KQJ94104"/>
    <property type="gene ID" value="BRADI_3g08520v3"/>
</dbReference>
<reference evidence="3 4" key="1">
    <citation type="journal article" date="2010" name="Nature">
        <title>Genome sequencing and analysis of the model grass Brachypodium distachyon.</title>
        <authorList>
            <consortium name="International Brachypodium Initiative"/>
        </authorList>
    </citation>
    <scope>NUCLEOTIDE SEQUENCE [LARGE SCALE GENOMIC DNA]</scope>
    <source>
        <strain evidence="3 4">Bd21</strain>
    </source>
</reference>